<name>A0A164P004_9NOCA</name>
<evidence type="ECO:0000256" key="1">
    <source>
        <dbReference type="SAM" id="MobiDB-lite"/>
    </source>
</evidence>
<dbReference type="Gene3D" id="3.30.70.250">
    <property type="entry name" value="Malonyl-CoA ACP transacylase, ACP-binding"/>
    <property type="match status" value="1"/>
</dbReference>
<sequence>MSAPPDAAATAIGQALADGGHDGSAVAMITVGSQVPAGADKSAAGVAPALAIARFMLGDKDVRSVVITAVDCIGAVALLVSGGQATIGRRIYATVDAAPTVDDASNAVEIDLPTTTLGLADGTLFLLGVVRAALCLHHCYLPPADERARPRPWVRTSPRIPNRALLSGRDADGTHARVLLSGATLRGEVTAVDWSRSAGPLLLPVAGRTMEDLLARISALRAASDPWAASPSTGPLRAVFCGRDIDQIRQELSTALTSLPVAHRAGRDWRTPSGSFCTSRPVGRDGRVALVFPGVFSPYAGLGRDMLRPYPGLLLLAEAAGIVPRYLDRADRLHGRAATDQALLADFAALVTSGVGFSFLQTRILRDLHRLPVHGALGYSLGELSMIYAPGWRTGTEDDWVARDPALFASDLGGPKRVVRARWGIPAQVPDGQVWGSWVVFADAAMMAEQVARHRRVFLTHINSPHEVVIAGDPAQCRSVLAAVAAPGLPAAASYVLHCPLPDPARLARFVSPVVGQLPDLELFSACGYDRVQDLAPDRLTTAMATMLRRMIDFPRLVGAAYRHGYRYFIEVGPGANCTRWIDAILGDAPHVAVSVDRRGSDTVGGIARMLATMAGHGLPVDLSMTTNHPSLEEKPCVPTASRMS</sequence>
<feature type="region of interest" description="Disordered" evidence="1">
    <location>
        <begin position="625"/>
        <end position="645"/>
    </location>
</feature>
<proteinExistence type="predicted"/>
<dbReference type="RefSeq" id="WP_067586856.1">
    <property type="nucleotide sequence ID" value="NZ_JABMCZ010000005.1"/>
</dbReference>
<dbReference type="InterPro" id="IPR014043">
    <property type="entry name" value="Acyl_transferase_dom"/>
</dbReference>
<accession>A0A164P004</accession>
<comment type="caution">
    <text evidence="3">The sequence shown here is derived from an EMBL/GenBank/DDBJ whole genome shotgun (WGS) entry which is preliminary data.</text>
</comment>
<evidence type="ECO:0000313" key="4">
    <source>
        <dbReference type="Proteomes" id="UP000076512"/>
    </source>
</evidence>
<organism evidence="3 4">
    <name type="scientific">Nocardia terpenica</name>
    <dbReference type="NCBI Taxonomy" id="455432"/>
    <lineage>
        <taxon>Bacteria</taxon>
        <taxon>Bacillati</taxon>
        <taxon>Actinomycetota</taxon>
        <taxon>Actinomycetes</taxon>
        <taxon>Mycobacteriales</taxon>
        <taxon>Nocardiaceae</taxon>
        <taxon>Nocardia</taxon>
    </lineage>
</organism>
<evidence type="ECO:0000313" key="3">
    <source>
        <dbReference type="EMBL" id="KZM74936.1"/>
    </source>
</evidence>
<dbReference type="EMBL" id="LWGR01000004">
    <property type="protein sequence ID" value="KZM74936.1"/>
    <property type="molecule type" value="Genomic_DNA"/>
</dbReference>
<dbReference type="STRING" id="455432.AWN90_23270"/>
<dbReference type="InterPro" id="IPR052568">
    <property type="entry name" value="PKS-FAS_Synthase"/>
</dbReference>
<evidence type="ECO:0000259" key="2">
    <source>
        <dbReference type="SMART" id="SM00827"/>
    </source>
</evidence>
<dbReference type="Proteomes" id="UP000076512">
    <property type="component" value="Unassembled WGS sequence"/>
</dbReference>
<gene>
    <name evidence="3" type="ORF">AWN90_23270</name>
</gene>
<dbReference type="OrthoDB" id="9778690at2"/>
<feature type="domain" description="Malonyl-CoA:ACP transacylase (MAT)" evidence="2">
    <location>
        <begin position="291"/>
        <end position="601"/>
    </location>
</feature>
<protein>
    <recommendedName>
        <fullName evidence="2">Malonyl-CoA:ACP transacylase (MAT) domain-containing protein</fullName>
    </recommendedName>
</protein>
<reference evidence="3 4" key="1">
    <citation type="submission" date="2016-04" db="EMBL/GenBank/DDBJ databases">
        <authorList>
            <person name="Evans L.H."/>
            <person name="Alamgir A."/>
            <person name="Owens N."/>
            <person name="Weber N.D."/>
            <person name="Virtaneva K."/>
            <person name="Barbian K."/>
            <person name="Babar A."/>
            <person name="Rosenke K."/>
        </authorList>
    </citation>
    <scope>NUCLEOTIDE SEQUENCE [LARGE SCALE GENOMIC DNA]</scope>
    <source>
        <strain evidence="3 4">IFM 0406</strain>
    </source>
</reference>
<dbReference type="AlphaFoldDB" id="A0A164P004"/>
<keyword evidence="4" id="KW-1185">Reference proteome</keyword>
<dbReference type="SMART" id="SM00827">
    <property type="entry name" value="PKS_AT"/>
    <property type="match status" value="1"/>
</dbReference>
<dbReference type="InterPro" id="IPR001227">
    <property type="entry name" value="Ac_transferase_dom_sf"/>
</dbReference>
<dbReference type="Gene3D" id="3.40.366.10">
    <property type="entry name" value="Malonyl-Coenzyme A Acyl Carrier Protein, domain 2"/>
    <property type="match status" value="2"/>
</dbReference>
<dbReference type="PANTHER" id="PTHR43074">
    <property type="entry name" value="OMEGA-3 POLYUNSATURATED FATTY ACID SYNTHASE PFAB-RELATED"/>
    <property type="match status" value="1"/>
</dbReference>
<dbReference type="SUPFAM" id="SSF52151">
    <property type="entry name" value="FabD/lysophospholipase-like"/>
    <property type="match status" value="1"/>
</dbReference>
<dbReference type="PANTHER" id="PTHR43074:SF1">
    <property type="entry name" value="BETA-KETOACYL SYNTHASE FAMILY PROTEIN-RELATED"/>
    <property type="match status" value="1"/>
</dbReference>
<dbReference type="InterPro" id="IPR016035">
    <property type="entry name" value="Acyl_Trfase/lysoPLipase"/>
</dbReference>
<dbReference type="GO" id="GO:0016740">
    <property type="term" value="F:transferase activity"/>
    <property type="evidence" value="ECO:0007669"/>
    <property type="project" value="InterPro"/>
</dbReference>